<reference evidence="2 3" key="1">
    <citation type="submission" date="2022-04" db="EMBL/GenBank/DDBJ databases">
        <title>The arsenic-methylating capacity of Chitinophaga filiformis YT5 during chitin decomposition.</title>
        <authorList>
            <person name="Chen G."/>
            <person name="Liang Y."/>
        </authorList>
    </citation>
    <scope>NUCLEOTIDE SEQUENCE [LARGE SCALE GENOMIC DNA]</scope>
    <source>
        <strain evidence="2 3">YT5</strain>
    </source>
</reference>
<feature type="domain" description="Cysteine-rich CPCC" evidence="1">
    <location>
        <begin position="30"/>
        <end position="65"/>
    </location>
</feature>
<evidence type="ECO:0000313" key="3">
    <source>
        <dbReference type="Proteomes" id="UP000830198"/>
    </source>
</evidence>
<dbReference type="EMBL" id="CP095855">
    <property type="protein sequence ID" value="UPK69040.1"/>
    <property type="molecule type" value="Genomic_DNA"/>
</dbReference>
<protein>
    <recommendedName>
        <fullName evidence="1">Cysteine-rich CPCC domain-containing protein</fullName>
    </recommendedName>
</protein>
<accession>A0ABY4HZK3</accession>
<dbReference type="InterPro" id="IPR025983">
    <property type="entry name" value="Cys_rich_CPCC"/>
</dbReference>
<gene>
    <name evidence="2" type="ORF">MYF79_29210</name>
</gene>
<evidence type="ECO:0000259" key="1">
    <source>
        <dbReference type="Pfam" id="PF14206"/>
    </source>
</evidence>
<keyword evidence="3" id="KW-1185">Reference proteome</keyword>
<dbReference type="Proteomes" id="UP000830198">
    <property type="component" value="Chromosome"/>
</dbReference>
<organism evidence="2 3">
    <name type="scientific">Chitinophaga filiformis</name>
    <name type="common">Myxococcus filiformis</name>
    <name type="synonym">Flexibacter filiformis</name>
    <dbReference type="NCBI Taxonomy" id="104663"/>
    <lineage>
        <taxon>Bacteria</taxon>
        <taxon>Pseudomonadati</taxon>
        <taxon>Bacteroidota</taxon>
        <taxon>Chitinophagia</taxon>
        <taxon>Chitinophagales</taxon>
        <taxon>Chitinophagaceae</taxon>
        <taxon>Chitinophaga</taxon>
    </lineage>
</organism>
<dbReference type="Pfam" id="PF14206">
    <property type="entry name" value="Cys_rich_CPCC"/>
    <property type="match status" value="1"/>
</dbReference>
<name>A0ABY4HZK3_CHIFI</name>
<sequence length="161" mass="18248">MNEAEILAAFHARRVHYDTYLKANDIDLHTCPGCGFPSLEARGEFFICMVCFWEDDGQDDNANGVFSELLEAWNVSGPNGSLTLTQNRINIGRILETNAELKNGEIDLDTARVLKTIAYYKERSAEIEDRMMGDESPYDHIWIESDEVKKDLQMALVVPKS</sequence>
<evidence type="ECO:0000313" key="2">
    <source>
        <dbReference type="EMBL" id="UPK69040.1"/>
    </source>
</evidence>
<dbReference type="RefSeq" id="WP_247811383.1">
    <property type="nucleotide sequence ID" value="NZ_CP095855.1"/>
</dbReference>
<proteinExistence type="predicted"/>